<dbReference type="OrthoDB" id="3078300at2"/>
<dbReference type="PATRIC" id="fig|294.162.peg.977"/>
<gene>
    <name evidence="2" type="ORF">AN403_5536</name>
</gene>
<dbReference type="InterPro" id="IPR008407">
    <property type="entry name" value="Brnchd-chn_aa_trnsp_AzlD"/>
</dbReference>
<evidence type="ECO:0000313" key="2">
    <source>
        <dbReference type="EMBL" id="KPU61251.1"/>
    </source>
</evidence>
<dbReference type="EMBL" id="LJXB01000058">
    <property type="protein sequence ID" value="KPU61251.1"/>
    <property type="molecule type" value="Genomic_DNA"/>
</dbReference>
<dbReference type="RefSeq" id="WP_057396361.1">
    <property type="nucleotide sequence ID" value="NZ_LJXB01000058.1"/>
</dbReference>
<proteinExistence type="predicted"/>
<accession>A0A0P8X508</accession>
<protein>
    <submittedName>
        <fullName evidence="2">Branched-chain amino acid transport family protein</fullName>
    </submittedName>
</protein>
<feature type="transmembrane region" description="Helical" evidence="1">
    <location>
        <begin position="6"/>
        <end position="28"/>
    </location>
</feature>
<feature type="transmembrane region" description="Helical" evidence="1">
    <location>
        <begin position="78"/>
        <end position="97"/>
    </location>
</feature>
<organism evidence="2 3">
    <name type="scientific">Pseudomonas fluorescens</name>
    <dbReference type="NCBI Taxonomy" id="294"/>
    <lineage>
        <taxon>Bacteria</taxon>
        <taxon>Pseudomonadati</taxon>
        <taxon>Pseudomonadota</taxon>
        <taxon>Gammaproteobacteria</taxon>
        <taxon>Pseudomonadales</taxon>
        <taxon>Pseudomonadaceae</taxon>
        <taxon>Pseudomonas</taxon>
    </lineage>
</organism>
<reference evidence="2 3" key="1">
    <citation type="submission" date="2015-09" db="EMBL/GenBank/DDBJ databases">
        <authorList>
            <person name="Jackson K.R."/>
            <person name="Lunt B.L."/>
            <person name="Fisher J.N.B."/>
            <person name="Gardner A.V."/>
            <person name="Bailey M.E."/>
            <person name="Deus L.M."/>
            <person name="Earl A.S."/>
            <person name="Gibby P.D."/>
            <person name="Hartmann K.A."/>
            <person name="Liu J.E."/>
            <person name="Manci A.M."/>
            <person name="Nielsen D.A."/>
            <person name="Solomon M.B."/>
            <person name="Breakwell D.P."/>
            <person name="Burnett S.H."/>
            <person name="Grose J.H."/>
        </authorList>
    </citation>
    <scope>NUCLEOTIDE SEQUENCE [LARGE SCALE GENOMIC DNA]</scope>
    <source>
        <strain evidence="2 3">S613</strain>
    </source>
</reference>
<keyword evidence="1" id="KW-0472">Membrane</keyword>
<sequence length="98" mass="10378">MISMAALQTIVGMASATYATRLAGYLLLRKRKLGPRARAVMEAAPGCVLISVIAPHFVSPHPEELIALGITLVAAWRLPMLFTVAIAVASLAGLRLLL</sequence>
<keyword evidence="1" id="KW-1133">Transmembrane helix</keyword>
<dbReference type="AlphaFoldDB" id="A0A0P8X508"/>
<dbReference type="Pfam" id="PF05437">
    <property type="entry name" value="AzlD"/>
    <property type="match status" value="1"/>
</dbReference>
<evidence type="ECO:0000313" key="3">
    <source>
        <dbReference type="Proteomes" id="UP000050349"/>
    </source>
</evidence>
<dbReference type="Proteomes" id="UP000050349">
    <property type="component" value="Unassembled WGS sequence"/>
</dbReference>
<comment type="caution">
    <text evidence="2">The sequence shown here is derived from an EMBL/GenBank/DDBJ whole genome shotgun (WGS) entry which is preliminary data.</text>
</comment>
<keyword evidence="1" id="KW-0812">Transmembrane</keyword>
<evidence type="ECO:0000256" key="1">
    <source>
        <dbReference type="SAM" id="Phobius"/>
    </source>
</evidence>
<feature type="transmembrane region" description="Helical" evidence="1">
    <location>
        <begin position="40"/>
        <end position="58"/>
    </location>
</feature>
<name>A0A0P8X508_PSEFL</name>